<dbReference type="PANTHER" id="PTHR14955:SF4">
    <property type="entry name" value="PHD-TYPE DOMAIN-CONTAINING PROTEIN"/>
    <property type="match status" value="1"/>
</dbReference>
<dbReference type="EMBL" id="LR900293">
    <property type="protein sequence ID" value="CAD7245091.1"/>
    <property type="molecule type" value="Genomic_DNA"/>
</dbReference>
<feature type="compositionally biased region" description="Basic and acidic residues" evidence="5">
    <location>
        <begin position="219"/>
        <end position="240"/>
    </location>
</feature>
<gene>
    <name evidence="7" type="ORF">DSTB1V02_LOCUS4967</name>
</gene>
<keyword evidence="3" id="KW-0863">Zinc-finger</keyword>
<name>A0A7R9A6P2_9CRUS</name>
<dbReference type="EMBL" id="CAJPEV010000776">
    <property type="protein sequence ID" value="CAG0888449.1"/>
    <property type="molecule type" value="Genomic_DNA"/>
</dbReference>
<organism evidence="7">
    <name type="scientific">Darwinula stevensoni</name>
    <dbReference type="NCBI Taxonomy" id="69355"/>
    <lineage>
        <taxon>Eukaryota</taxon>
        <taxon>Metazoa</taxon>
        <taxon>Ecdysozoa</taxon>
        <taxon>Arthropoda</taxon>
        <taxon>Crustacea</taxon>
        <taxon>Oligostraca</taxon>
        <taxon>Ostracoda</taxon>
        <taxon>Podocopa</taxon>
        <taxon>Podocopida</taxon>
        <taxon>Darwinulocopina</taxon>
        <taxon>Darwinuloidea</taxon>
        <taxon>Darwinulidae</taxon>
        <taxon>Darwinula</taxon>
    </lineage>
</organism>
<dbReference type="InterPro" id="IPR001965">
    <property type="entry name" value="Znf_PHD"/>
</dbReference>
<evidence type="ECO:0000256" key="4">
    <source>
        <dbReference type="ARBA" id="ARBA00022833"/>
    </source>
</evidence>
<evidence type="ECO:0000256" key="5">
    <source>
        <dbReference type="SAM" id="MobiDB-lite"/>
    </source>
</evidence>
<dbReference type="InterPro" id="IPR034732">
    <property type="entry name" value="EPHD"/>
</dbReference>
<dbReference type="PROSITE" id="PS51805">
    <property type="entry name" value="EPHD"/>
    <property type="match status" value="1"/>
</dbReference>
<feature type="domain" description="PHD-type" evidence="6">
    <location>
        <begin position="440"/>
        <end position="556"/>
    </location>
</feature>
<dbReference type="GO" id="GO:0005634">
    <property type="term" value="C:nucleus"/>
    <property type="evidence" value="ECO:0007669"/>
    <property type="project" value="TreeGrafter"/>
</dbReference>
<sequence length="564" mass="61524">MSTETEKRCVPDGKGHNDDGPGIDHHTKEKSIKPDVNSVVGLGEKGNPKMDDPDVFEDLEAQLAAMHGMELDSSDSAIQSDSDTKKKSGSQDDGMLKPSSEVSHGLQKKKHDSSHHHHHHEKHDVKKTKKPPEEPKVDGVSIKKVNKSYVPSEINGNCTDVPVSEKSGSELKGRKNSKPSGSASAEKRTAKLSPVTVNQKSKSSTSSLKATGSSAAKSKLSDNVDKSEVNKANIENDKNKHYVSMWKPQTTSSEFSEMETDQKESPKLVLKLVTSSTSDSDKPAKKRGRPKGKHKSDKLSNAIYHGEEHSLDVKEPAHPIKSDGILAPHVKLGQQRGKETIINTCVPTPAPDVPAPEDTKRVTALAFSAAERHKKATRIGFSSDRHVDDGADTSWVCAFCCKGSHWGGMGDLFGPYTLDHSKIEPFVWWQALPASSTPNKPKKAKKRKLDGSTPESSKDDEAETKHQKASKKDVIWLHEDCLVWAPGICLIGTKLHGLEEALNLCFQTVCVSCGDRGASVECLEKNCKAAYHIPCAYAADCDLDESTFHLHCPQHKSQAPKEDD</sequence>
<evidence type="ECO:0000259" key="6">
    <source>
        <dbReference type="PROSITE" id="PS51805"/>
    </source>
</evidence>
<keyword evidence="1" id="KW-0597">Phosphoprotein</keyword>
<keyword evidence="4" id="KW-0862">Zinc</keyword>
<feature type="compositionally biased region" description="Low complexity" evidence="5">
    <location>
        <begin position="200"/>
        <end position="218"/>
    </location>
</feature>
<feature type="region of interest" description="Disordered" evidence="5">
    <location>
        <begin position="1"/>
        <end position="300"/>
    </location>
</feature>
<dbReference type="GO" id="GO:0008270">
    <property type="term" value="F:zinc ion binding"/>
    <property type="evidence" value="ECO:0007669"/>
    <property type="project" value="UniProtKB-KW"/>
</dbReference>
<proteinExistence type="predicted"/>
<dbReference type="PANTHER" id="PTHR14955">
    <property type="entry name" value="RETINOIC ACID INDUCED 1/TRANSCRIPTION FACTOR 20"/>
    <property type="match status" value="1"/>
</dbReference>
<keyword evidence="2" id="KW-0479">Metal-binding</keyword>
<accession>A0A7R9A6P2</accession>
<dbReference type="Proteomes" id="UP000677054">
    <property type="component" value="Unassembled WGS sequence"/>
</dbReference>
<feature type="compositionally biased region" description="Basic and acidic residues" evidence="5">
    <location>
        <begin position="456"/>
        <end position="466"/>
    </location>
</feature>
<protein>
    <recommendedName>
        <fullName evidence="6">PHD-type domain-containing protein</fullName>
    </recommendedName>
</protein>
<feature type="region of interest" description="Disordered" evidence="5">
    <location>
        <begin position="436"/>
        <end position="466"/>
    </location>
</feature>
<dbReference type="OrthoDB" id="10029243at2759"/>
<dbReference type="Gene3D" id="3.30.40.10">
    <property type="entry name" value="Zinc/RING finger domain, C3HC4 (zinc finger)"/>
    <property type="match status" value="1"/>
</dbReference>
<dbReference type="GO" id="GO:0006357">
    <property type="term" value="P:regulation of transcription by RNA polymerase II"/>
    <property type="evidence" value="ECO:0007669"/>
    <property type="project" value="TreeGrafter"/>
</dbReference>
<dbReference type="InterPro" id="IPR052440">
    <property type="entry name" value="Trans_Reg/Chrom_Remod"/>
</dbReference>
<evidence type="ECO:0000256" key="3">
    <source>
        <dbReference type="ARBA" id="ARBA00022771"/>
    </source>
</evidence>
<feature type="compositionally biased region" description="Basic residues" evidence="5">
    <location>
        <begin position="106"/>
        <end position="129"/>
    </location>
</feature>
<dbReference type="Pfam" id="PF13771">
    <property type="entry name" value="zf-HC5HC2H"/>
    <property type="match status" value="1"/>
</dbReference>
<feature type="compositionally biased region" description="Basic and acidic residues" evidence="5">
    <location>
        <begin position="1"/>
        <end position="33"/>
    </location>
</feature>
<evidence type="ECO:0000313" key="8">
    <source>
        <dbReference type="Proteomes" id="UP000677054"/>
    </source>
</evidence>
<evidence type="ECO:0000256" key="2">
    <source>
        <dbReference type="ARBA" id="ARBA00022723"/>
    </source>
</evidence>
<feature type="compositionally biased region" description="Basic residues" evidence="5">
    <location>
        <begin position="284"/>
        <end position="296"/>
    </location>
</feature>
<reference evidence="7" key="1">
    <citation type="submission" date="2020-11" db="EMBL/GenBank/DDBJ databases">
        <authorList>
            <person name="Tran Van P."/>
        </authorList>
    </citation>
    <scope>NUCLEOTIDE SEQUENCE</scope>
</reference>
<dbReference type="InterPro" id="IPR013083">
    <property type="entry name" value="Znf_RING/FYVE/PHD"/>
</dbReference>
<dbReference type="AlphaFoldDB" id="A0A7R9A6P2"/>
<dbReference type="SMART" id="SM00249">
    <property type="entry name" value="PHD"/>
    <property type="match status" value="1"/>
</dbReference>
<evidence type="ECO:0000256" key="1">
    <source>
        <dbReference type="ARBA" id="ARBA00022553"/>
    </source>
</evidence>
<evidence type="ECO:0000313" key="7">
    <source>
        <dbReference type="EMBL" id="CAD7245091.1"/>
    </source>
</evidence>
<keyword evidence="8" id="KW-1185">Reference proteome</keyword>